<keyword evidence="3" id="KW-1185">Reference proteome</keyword>
<feature type="region of interest" description="Disordered" evidence="1">
    <location>
        <begin position="1"/>
        <end position="112"/>
    </location>
</feature>
<dbReference type="Proteomes" id="UP000826656">
    <property type="component" value="Unassembled WGS sequence"/>
</dbReference>
<feature type="compositionally biased region" description="Basic residues" evidence="1">
    <location>
        <begin position="44"/>
        <end position="56"/>
    </location>
</feature>
<evidence type="ECO:0000313" key="3">
    <source>
        <dbReference type="Proteomes" id="UP000826656"/>
    </source>
</evidence>
<reference evidence="2 3" key="1">
    <citation type="journal article" date="2021" name="bioRxiv">
        <title>Chromosome-scale and haplotype-resolved genome assembly of a tetraploid potato cultivar.</title>
        <authorList>
            <person name="Sun H."/>
            <person name="Jiao W.-B."/>
            <person name="Krause K."/>
            <person name="Campoy J.A."/>
            <person name="Goel M."/>
            <person name="Folz-Donahue K."/>
            <person name="Kukat C."/>
            <person name="Huettel B."/>
            <person name="Schneeberger K."/>
        </authorList>
    </citation>
    <scope>NUCLEOTIDE SEQUENCE [LARGE SCALE GENOMIC DNA]</scope>
    <source>
        <strain evidence="2">SolTubOtavaFocal</strain>
        <tissue evidence="2">Leaves</tissue>
    </source>
</reference>
<organism evidence="2 3">
    <name type="scientific">Solanum tuberosum</name>
    <name type="common">Potato</name>
    <dbReference type="NCBI Taxonomy" id="4113"/>
    <lineage>
        <taxon>Eukaryota</taxon>
        <taxon>Viridiplantae</taxon>
        <taxon>Streptophyta</taxon>
        <taxon>Embryophyta</taxon>
        <taxon>Tracheophyta</taxon>
        <taxon>Spermatophyta</taxon>
        <taxon>Magnoliopsida</taxon>
        <taxon>eudicotyledons</taxon>
        <taxon>Gunneridae</taxon>
        <taxon>Pentapetalae</taxon>
        <taxon>asterids</taxon>
        <taxon>lamiids</taxon>
        <taxon>Solanales</taxon>
        <taxon>Solanaceae</taxon>
        <taxon>Solanoideae</taxon>
        <taxon>Solaneae</taxon>
        <taxon>Solanum</taxon>
    </lineage>
</organism>
<evidence type="ECO:0000313" key="2">
    <source>
        <dbReference type="EMBL" id="KAH0756010.1"/>
    </source>
</evidence>
<gene>
    <name evidence="2" type="ORF">KY290_026280</name>
</gene>
<name>A0ABQ7UZ25_SOLTU</name>
<comment type="caution">
    <text evidence="2">The sequence shown here is derived from an EMBL/GenBank/DDBJ whole genome shotgun (WGS) entry which is preliminary data.</text>
</comment>
<protein>
    <submittedName>
        <fullName evidence="2">Uncharacterized protein</fullName>
    </submittedName>
</protein>
<evidence type="ECO:0000256" key="1">
    <source>
        <dbReference type="SAM" id="MobiDB-lite"/>
    </source>
</evidence>
<sequence>MKSDSRAPATPISTQKKAEQHASREGKEMNAETEQQKDRPNNKSGRRMIKKKRDAMKKRQEKSSELEQVLTDKGQQLEKQLANKGKKGRPIQDDYGALNSKDELDPENQSIESMMKRRRKLVIF</sequence>
<dbReference type="EMBL" id="JAIVGD010000018">
    <property type="protein sequence ID" value="KAH0756010.1"/>
    <property type="molecule type" value="Genomic_DNA"/>
</dbReference>
<accession>A0ABQ7UZ25</accession>
<feature type="compositionally biased region" description="Basic and acidic residues" evidence="1">
    <location>
        <begin position="16"/>
        <end position="41"/>
    </location>
</feature>
<proteinExistence type="predicted"/>